<evidence type="ECO:0000313" key="3">
    <source>
        <dbReference type="Proteomes" id="UP000295023"/>
    </source>
</evidence>
<sequence length="266" mass="28583">MCAPLAIAAASTAISAAGAISDYSAKNAAASDQARYNTQTQIANMRDRNEVMGYQNQVYSQDIQYANDMLAWAEQEWSRQVEYDTEARKAIRKNTLAAVGQVMLRQVEEDMSVILQGTEVRRQGTQARAQIAAKNADRGVEGNSVDAILQDVFRQEGEVVTVMDMNRNASLRQLNREALALDAQGDQQMANLALKTYAPSTQIRSPSPVGSVQSAAPVAGGNVGQLVTGLAGAVGSGFSNYSQMSGKKVSETVSDLRSWAGRQLTL</sequence>
<dbReference type="AlphaFoldDB" id="A0A4R4DQX8"/>
<dbReference type="EMBL" id="SKBM01000005">
    <property type="protein sequence ID" value="TCZ64451.1"/>
    <property type="molecule type" value="Genomic_DNA"/>
</dbReference>
<dbReference type="InterPro" id="IPR038996">
    <property type="entry name" value="Gp14"/>
</dbReference>
<gene>
    <name evidence="2" type="ORF">EXY23_07335</name>
</gene>
<comment type="caution">
    <text evidence="2">The sequence shown here is derived from an EMBL/GenBank/DDBJ whole genome shotgun (WGS) entry which is preliminary data.</text>
</comment>
<evidence type="ECO:0000256" key="1">
    <source>
        <dbReference type="SAM" id="SignalP"/>
    </source>
</evidence>
<dbReference type="RefSeq" id="WP_132286332.1">
    <property type="nucleotide sequence ID" value="NZ_SKBM01000005.1"/>
</dbReference>
<protein>
    <submittedName>
        <fullName evidence="2">Uncharacterized protein</fullName>
    </submittedName>
</protein>
<reference evidence="2 3" key="1">
    <citation type="submission" date="2019-03" db="EMBL/GenBank/DDBJ databases">
        <title>Paracraurococcus aquatilis NE82 genome sequence.</title>
        <authorList>
            <person name="Zhao Y."/>
            <person name="Du Z."/>
        </authorList>
    </citation>
    <scope>NUCLEOTIDE SEQUENCE [LARGE SCALE GENOMIC DNA]</scope>
    <source>
        <strain evidence="2 3">NE82</strain>
    </source>
</reference>
<organism evidence="2 3">
    <name type="scientific">Roseicella aquatilis</name>
    <dbReference type="NCBI Taxonomy" id="2527868"/>
    <lineage>
        <taxon>Bacteria</taxon>
        <taxon>Pseudomonadati</taxon>
        <taxon>Pseudomonadota</taxon>
        <taxon>Alphaproteobacteria</taxon>
        <taxon>Acetobacterales</taxon>
        <taxon>Roseomonadaceae</taxon>
        <taxon>Roseicella</taxon>
    </lineage>
</organism>
<dbReference type="OrthoDB" id="9845284at2"/>
<dbReference type="Pfam" id="PF24072">
    <property type="entry name" value="T7_gp14"/>
    <property type="match status" value="1"/>
</dbReference>
<accession>A0A4R4DQX8</accession>
<name>A0A4R4DQX8_9PROT</name>
<proteinExistence type="predicted"/>
<evidence type="ECO:0000313" key="2">
    <source>
        <dbReference type="EMBL" id="TCZ64451.1"/>
    </source>
</evidence>
<keyword evidence="3" id="KW-1185">Reference proteome</keyword>
<keyword evidence="1" id="KW-0732">Signal</keyword>
<feature type="signal peptide" evidence="1">
    <location>
        <begin position="1"/>
        <end position="16"/>
    </location>
</feature>
<feature type="chain" id="PRO_5020623614" evidence="1">
    <location>
        <begin position="17"/>
        <end position="266"/>
    </location>
</feature>
<dbReference type="Proteomes" id="UP000295023">
    <property type="component" value="Unassembled WGS sequence"/>
</dbReference>